<sequence>AGTMRPGKIAGGSVTNYADCGRRFYCVGYPCDVLANDTSYYEFRFIGLRYD</sequence>
<comment type="caution">
    <text evidence="1">The sequence shown here is derived from an EMBL/GenBank/DDBJ whole genome shotgun (WGS) entry which is preliminary data.</text>
</comment>
<evidence type="ECO:0000313" key="1">
    <source>
        <dbReference type="EMBL" id="GAG13130.1"/>
    </source>
</evidence>
<gene>
    <name evidence="1" type="ORF">S01H1_39524</name>
</gene>
<organism evidence="1">
    <name type="scientific">marine sediment metagenome</name>
    <dbReference type="NCBI Taxonomy" id="412755"/>
    <lineage>
        <taxon>unclassified sequences</taxon>
        <taxon>metagenomes</taxon>
        <taxon>ecological metagenomes</taxon>
    </lineage>
</organism>
<dbReference type="AlphaFoldDB" id="X0V4V2"/>
<protein>
    <recommendedName>
        <fullName evidence="2">Sulfatase-modifying factor enzyme domain-containing protein</fullName>
    </recommendedName>
</protein>
<accession>X0V4V2</accession>
<proteinExistence type="predicted"/>
<evidence type="ECO:0008006" key="2">
    <source>
        <dbReference type="Google" id="ProtNLM"/>
    </source>
</evidence>
<reference evidence="1" key="1">
    <citation type="journal article" date="2014" name="Front. Microbiol.">
        <title>High frequency of phylogenetically diverse reductive dehalogenase-homologous genes in deep subseafloor sedimentary metagenomes.</title>
        <authorList>
            <person name="Kawai M."/>
            <person name="Futagami T."/>
            <person name="Toyoda A."/>
            <person name="Takaki Y."/>
            <person name="Nishi S."/>
            <person name="Hori S."/>
            <person name="Arai W."/>
            <person name="Tsubouchi T."/>
            <person name="Morono Y."/>
            <person name="Uchiyama I."/>
            <person name="Ito T."/>
            <person name="Fujiyama A."/>
            <person name="Inagaki F."/>
            <person name="Takami H."/>
        </authorList>
    </citation>
    <scope>NUCLEOTIDE SEQUENCE</scope>
    <source>
        <strain evidence="1">Expedition CK06-06</strain>
    </source>
</reference>
<dbReference type="EMBL" id="BARS01024952">
    <property type="protein sequence ID" value="GAG13130.1"/>
    <property type="molecule type" value="Genomic_DNA"/>
</dbReference>
<feature type="non-terminal residue" evidence="1">
    <location>
        <position position="1"/>
    </location>
</feature>
<name>X0V4V2_9ZZZZ</name>